<evidence type="ECO:0000256" key="1">
    <source>
        <dbReference type="ARBA" id="ARBA00004651"/>
    </source>
</evidence>
<dbReference type="Proteomes" id="UP000438699">
    <property type="component" value="Unassembled WGS sequence"/>
</dbReference>
<proteinExistence type="predicted"/>
<feature type="transmembrane region" description="Helical" evidence="6">
    <location>
        <begin position="12"/>
        <end position="29"/>
    </location>
</feature>
<keyword evidence="9" id="KW-1185">Reference proteome</keyword>
<dbReference type="OrthoDB" id="5416392at2"/>
<comment type="subcellular location">
    <subcellularLocation>
        <location evidence="1">Cell membrane</location>
        <topology evidence="1">Multi-pass membrane protein</topology>
    </subcellularLocation>
</comment>
<feature type="domain" description="EamA" evidence="7">
    <location>
        <begin position="162"/>
        <end position="294"/>
    </location>
</feature>
<dbReference type="GO" id="GO:0005886">
    <property type="term" value="C:plasma membrane"/>
    <property type="evidence" value="ECO:0007669"/>
    <property type="project" value="UniProtKB-SubCell"/>
</dbReference>
<reference evidence="8 9" key="1">
    <citation type="journal article" date="2017" name="Int. J. Syst. Evol. Microbiol.">
        <title>Desulfovibrio senegalensis sp. nov., a mesophilic sulfate reducer isolated from marine sediment.</title>
        <authorList>
            <person name="Thioye A."/>
            <person name="Gam Z.B.A."/>
            <person name="Mbengue M."/>
            <person name="Cayol J.L."/>
            <person name="Joseph-Bartoli M."/>
            <person name="Toure-Kane C."/>
            <person name="Labat M."/>
        </authorList>
    </citation>
    <scope>NUCLEOTIDE SEQUENCE [LARGE SCALE GENOMIC DNA]</scope>
    <source>
        <strain evidence="8 9">DSM 101509</strain>
    </source>
</reference>
<comment type="caution">
    <text evidence="8">The sequence shown here is derived from an EMBL/GenBank/DDBJ whole genome shotgun (WGS) entry which is preliminary data.</text>
</comment>
<dbReference type="PANTHER" id="PTHR42920:SF11">
    <property type="entry name" value="INNER MEMBRANE PROTEIN YTFF"/>
    <property type="match status" value="1"/>
</dbReference>
<evidence type="ECO:0000256" key="6">
    <source>
        <dbReference type="SAM" id="Phobius"/>
    </source>
</evidence>
<evidence type="ECO:0000256" key="3">
    <source>
        <dbReference type="ARBA" id="ARBA00022692"/>
    </source>
</evidence>
<name>A0A6N6MZF4_9BACT</name>
<feature type="transmembrane region" description="Helical" evidence="6">
    <location>
        <begin position="132"/>
        <end position="149"/>
    </location>
</feature>
<feature type="transmembrane region" description="Helical" evidence="6">
    <location>
        <begin position="104"/>
        <end position="125"/>
    </location>
</feature>
<dbReference type="InterPro" id="IPR000620">
    <property type="entry name" value="EamA_dom"/>
</dbReference>
<dbReference type="Gene3D" id="1.10.3730.20">
    <property type="match status" value="1"/>
</dbReference>
<feature type="transmembrane region" description="Helical" evidence="6">
    <location>
        <begin position="161"/>
        <end position="181"/>
    </location>
</feature>
<feature type="transmembrane region" description="Helical" evidence="6">
    <location>
        <begin position="79"/>
        <end position="98"/>
    </location>
</feature>
<protein>
    <submittedName>
        <fullName evidence="8">DMT family transporter</fullName>
    </submittedName>
</protein>
<evidence type="ECO:0000256" key="2">
    <source>
        <dbReference type="ARBA" id="ARBA00022475"/>
    </source>
</evidence>
<dbReference type="InterPro" id="IPR051258">
    <property type="entry name" value="Diverse_Substrate_Transporter"/>
</dbReference>
<feature type="transmembrane region" description="Helical" evidence="6">
    <location>
        <begin position="49"/>
        <end position="67"/>
    </location>
</feature>
<organism evidence="8 9">
    <name type="scientific">Pseudodesulfovibrio senegalensis</name>
    <dbReference type="NCBI Taxonomy" id="1721087"/>
    <lineage>
        <taxon>Bacteria</taxon>
        <taxon>Pseudomonadati</taxon>
        <taxon>Thermodesulfobacteriota</taxon>
        <taxon>Desulfovibrionia</taxon>
        <taxon>Desulfovibrionales</taxon>
        <taxon>Desulfovibrionaceae</taxon>
    </lineage>
</organism>
<evidence type="ECO:0000256" key="5">
    <source>
        <dbReference type="ARBA" id="ARBA00023136"/>
    </source>
</evidence>
<keyword evidence="4 6" id="KW-1133">Transmembrane helix</keyword>
<sequence length="299" mass="31562">MSKSATARQPAALISLPTMTLLGAVLFWGSSFPAMKAALRVLDPWSIMWLRLTVGSLILTPVLGRIVQPRVILNRWKLFLPLAALQPCLYFLLESYALKYTTSAQAGIVAACLPIMVAVGARVFLAERISPRAYAGLLLSVLGVVWLTLAGTPSGDAPNPLLGNLLELGAMAAASGSILIIKHLSEQFGPWTITAVQTLAGAIFFLPGIGPLLHVPAADLASVLPVAAYLGSCVTLGAFGLYNIGVARIPASRASVFINLVPVVAVFFAWLFLGETLNPMQLLAAGCIFLGVWVTQKSA</sequence>
<dbReference type="RefSeq" id="WP_151151661.1">
    <property type="nucleotide sequence ID" value="NZ_WAIE01000006.1"/>
</dbReference>
<feature type="transmembrane region" description="Helical" evidence="6">
    <location>
        <begin position="279"/>
        <end position="295"/>
    </location>
</feature>
<dbReference type="Pfam" id="PF00892">
    <property type="entry name" value="EamA"/>
    <property type="match status" value="2"/>
</dbReference>
<evidence type="ECO:0000256" key="4">
    <source>
        <dbReference type="ARBA" id="ARBA00022989"/>
    </source>
</evidence>
<accession>A0A6N6MZF4</accession>
<keyword evidence="3 6" id="KW-0812">Transmembrane</keyword>
<feature type="transmembrane region" description="Helical" evidence="6">
    <location>
        <begin position="256"/>
        <end position="273"/>
    </location>
</feature>
<evidence type="ECO:0000313" key="8">
    <source>
        <dbReference type="EMBL" id="KAB1440917.1"/>
    </source>
</evidence>
<gene>
    <name evidence="8" type="ORF">F8A88_13315</name>
</gene>
<evidence type="ECO:0000259" key="7">
    <source>
        <dbReference type="Pfam" id="PF00892"/>
    </source>
</evidence>
<dbReference type="PANTHER" id="PTHR42920">
    <property type="entry name" value="OS03G0707200 PROTEIN-RELATED"/>
    <property type="match status" value="1"/>
</dbReference>
<feature type="transmembrane region" description="Helical" evidence="6">
    <location>
        <begin position="226"/>
        <end position="244"/>
    </location>
</feature>
<feature type="transmembrane region" description="Helical" evidence="6">
    <location>
        <begin position="188"/>
        <end position="206"/>
    </location>
</feature>
<dbReference type="EMBL" id="WAIE01000006">
    <property type="protein sequence ID" value="KAB1440917.1"/>
    <property type="molecule type" value="Genomic_DNA"/>
</dbReference>
<feature type="domain" description="EamA" evidence="7">
    <location>
        <begin position="20"/>
        <end position="148"/>
    </location>
</feature>
<keyword evidence="5 6" id="KW-0472">Membrane</keyword>
<dbReference type="SUPFAM" id="SSF103481">
    <property type="entry name" value="Multidrug resistance efflux transporter EmrE"/>
    <property type="match status" value="2"/>
</dbReference>
<keyword evidence="2" id="KW-1003">Cell membrane</keyword>
<dbReference type="InterPro" id="IPR037185">
    <property type="entry name" value="EmrE-like"/>
</dbReference>
<dbReference type="AlphaFoldDB" id="A0A6N6MZF4"/>
<evidence type="ECO:0000313" key="9">
    <source>
        <dbReference type="Proteomes" id="UP000438699"/>
    </source>
</evidence>